<reference evidence="2 3" key="1">
    <citation type="submission" date="2018-08" db="EMBL/GenBank/DDBJ databases">
        <title>Bacillus jemisoniae sp. nov., Bacillus chryseoplanitiae sp. nov., Bacillus resnikiae sp. nov., and Bacillus frankliniae sp. nov., isolated from Viking spacecraft and associated surfaces.</title>
        <authorList>
            <person name="Seuylemezian A."/>
            <person name="Vaishampayan P."/>
        </authorList>
    </citation>
    <scope>NUCLEOTIDE SEQUENCE [LARGE SCALE GENOMIC DNA]</scope>
    <source>
        <strain evidence="2 3">JJ-247</strain>
    </source>
</reference>
<accession>A0A398AYU2</accession>
<dbReference type="InterPro" id="IPR021309">
    <property type="entry name" value="YgaP-like_TM"/>
</dbReference>
<sequence length="89" mass="9479">MKVQQNIGMLNALVRITAGLTVLSWSTAKLAEAPEKGCYLLTALLGAMKVGEGAVRYCPLTDLICEVTDAGEQSADTSLTDEFLPYNPS</sequence>
<gene>
    <name evidence="2" type="ORF">D1970_20795</name>
</gene>
<protein>
    <submittedName>
        <fullName evidence="2">DUF2892 domain-containing protein</fullName>
    </submittedName>
</protein>
<dbReference type="OrthoDB" id="5405951at2"/>
<organism evidence="2 3">
    <name type="scientific">Mesobacillus zeae</name>
    <dbReference type="NCBI Taxonomy" id="1917180"/>
    <lineage>
        <taxon>Bacteria</taxon>
        <taxon>Bacillati</taxon>
        <taxon>Bacillota</taxon>
        <taxon>Bacilli</taxon>
        <taxon>Bacillales</taxon>
        <taxon>Bacillaceae</taxon>
        <taxon>Mesobacillus</taxon>
    </lineage>
</organism>
<dbReference type="EMBL" id="QWVT01000047">
    <property type="protein sequence ID" value="RID81868.1"/>
    <property type="molecule type" value="Genomic_DNA"/>
</dbReference>
<comment type="caution">
    <text evidence="2">The sequence shown here is derived from an EMBL/GenBank/DDBJ whole genome shotgun (WGS) entry which is preliminary data.</text>
</comment>
<dbReference type="Pfam" id="PF11127">
    <property type="entry name" value="YgaP-like_TM"/>
    <property type="match status" value="1"/>
</dbReference>
<feature type="domain" description="Inner membrane protein YgaP-like transmembrane" evidence="1">
    <location>
        <begin position="4"/>
        <end position="64"/>
    </location>
</feature>
<name>A0A398AYU2_9BACI</name>
<proteinExistence type="predicted"/>
<dbReference type="RefSeq" id="WP_119114770.1">
    <property type="nucleotide sequence ID" value="NZ_CBCSEO010000026.1"/>
</dbReference>
<dbReference type="AlphaFoldDB" id="A0A398AYU2"/>
<evidence type="ECO:0000313" key="3">
    <source>
        <dbReference type="Proteomes" id="UP000265816"/>
    </source>
</evidence>
<evidence type="ECO:0000313" key="2">
    <source>
        <dbReference type="EMBL" id="RID81868.1"/>
    </source>
</evidence>
<evidence type="ECO:0000259" key="1">
    <source>
        <dbReference type="Pfam" id="PF11127"/>
    </source>
</evidence>
<dbReference type="Proteomes" id="UP000265816">
    <property type="component" value="Unassembled WGS sequence"/>
</dbReference>
<keyword evidence="3" id="KW-1185">Reference proteome</keyword>